<dbReference type="InterPro" id="IPR001810">
    <property type="entry name" value="F-box_dom"/>
</dbReference>
<comment type="caution">
    <text evidence="3">The sequence shown here is derived from an EMBL/GenBank/DDBJ whole genome shotgun (WGS) entry which is preliminary data.</text>
</comment>
<evidence type="ECO:0000256" key="1">
    <source>
        <dbReference type="SAM" id="MobiDB-lite"/>
    </source>
</evidence>
<gene>
    <name evidence="3" type="ORF">G6011_07457</name>
</gene>
<accession>A0AAD4FET8</accession>
<dbReference type="Proteomes" id="UP001199106">
    <property type="component" value="Unassembled WGS sequence"/>
</dbReference>
<dbReference type="Pfam" id="PF13013">
    <property type="entry name" value="F-box-like_2"/>
    <property type="match status" value="1"/>
</dbReference>
<protein>
    <recommendedName>
        <fullName evidence="2">F-box domain-containing protein</fullName>
    </recommendedName>
</protein>
<name>A0AAD4FET8_9PLEO</name>
<dbReference type="AlphaFoldDB" id="A0AAD4FET8"/>
<feature type="region of interest" description="Disordered" evidence="1">
    <location>
        <begin position="17"/>
        <end position="50"/>
    </location>
</feature>
<keyword evidence="4" id="KW-1185">Reference proteome</keyword>
<feature type="domain" description="F-box" evidence="2">
    <location>
        <begin position="45"/>
        <end position="148"/>
    </location>
</feature>
<organism evidence="3 4">
    <name type="scientific">Alternaria panax</name>
    <dbReference type="NCBI Taxonomy" id="48097"/>
    <lineage>
        <taxon>Eukaryota</taxon>
        <taxon>Fungi</taxon>
        <taxon>Dikarya</taxon>
        <taxon>Ascomycota</taxon>
        <taxon>Pezizomycotina</taxon>
        <taxon>Dothideomycetes</taxon>
        <taxon>Pleosporomycetidae</taxon>
        <taxon>Pleosporales</taxon>
        <taxon>Pleosporineae</taxon>
        <taxon>Pleosporaceae</taxon>
        <taxon>Alternaria</taxon>
        <taxon>Alternaria sect. Panax</taxon>
    </lineage>
</organism>
<evidence type="ECO:0000313" key="3">
    <source>
        <dbReference type="EMBL" id="KAG9188752.1"/>
    </source>
</evidence>
<evidence type="ECO:0000313" key="4">
    <source>
        <dbReference type="Proteomes" id="UP001199106"/>
    </source>
</evidence>
<proteinExistence type="predicted"/>
<dbReference type="EMBL" id="JAANER010000006">
    <property type="protein sequence ID" value="KAG9188752.1"/>
    <property type="molecule type" value="Genomic_DNA"/>
</dbReference>
<reference evidence="3" key="1">
    <citation type="submission" date="2021-07" db="EMBL/GenBank/DDBJ databases">
        <title>Genome Resource of American Ginseng Black Spot Pathogen Alternaria panax.</title>
        <authorList>
            <person name="Qiu C."/>
            <person name="Wang W."/>
            <person name="Liu Z."/>
        </authorList>
    </citation>
    <scope>NUCLEOTIDE SEQUENCE</scope>
    <source>
        <strain evidence="3">BNCC115425</strain>
    </source>
</reference>
<sequence>MSPQTPSPEGTFVFANIRTGSKRAGGKATDTARPTKKAKGSVKKVKKAVKSEEPTKEAQQYFRFLDLSPELRNRVYEHATEDDSEHFAPQPVRYGSRLRRKPHAERTWQFFGLTQACIQFRAEYRPLWLRDLRVGFKEPSALITFDNTFLNHGSESKYMPKLVQILWNHGEDDQSRFVMSPLLRLHALSMSSRVEFVPLSVATGQSVHDDMCHQCLRQYEREKHGLPPDSDNEDCSCPDFDLDQEEWEDFKNVQMAYTSELSKLIHNKNEAWIKVVQENKATISCTFCLWTHHAIIEILYKDAVCQAVTDSQPAWDLLKEWGIPNLPTKRETDFVFAYKANESMVKDGYRVSHSVSRQIIFHKLPSVT</sequence>
<evidence type="ECO:0000259" key="2">
    <source>
        <dbReference type="Pfam" id="PF13013"/>
    </source>
</evidence>
<feature type="compositionally biased region" description="Basic residues" evidence="1">
    <location>
        <begin position="34"/>
        <end position="48"/>
    </location>
</feature>